<evidence type="ECO:0000259" key="3">
    <source>
        <dbReference type="PROSITE" id="PS50994"/>
    </source>
</evidence>
<dbReference type="Pfam" id="PF24626">
    <property type="entry name" value="SH3_Tf2-1"/>
    <property type="match status" value="1"/>
</dbReference>
<dbReference type="SMART" id="SM00343">
    <property type="entry name" value="ZnF_C2HC"/>
    <property type="match status" value="1"/>
</dbReference>
<feature type="domain" description="CCHC-type" evidence="2">
    <location>
        <begin position="166"/>
        <end position="181"/>
    </location>
</feature>
<evidence type="ECO:0000256" key="1">
    <source>
        <dbReference type="PROSITE-ProRule" id="PRU00047"/>
    </source>
</evidence>
<keyword evidence="1" id="KW-0863">Zinc-finger</keyword>
<dbReference type="InterPro" id="IPR001878">
    <property type="entry name" value="Znf_CCHC"/>
</dbReference>
<dbReference type="PANTHER" id="PTHR37984">
    <property type="entry name" value="PROTEIN CBG26694"/>
    <property type="match status" value="1"/>
</dbReference>
<evidence type="ECO:0000259" key="2">
    <source>
        <dbReference type="PROSITE" id="PS50158"/>
    </source>
</evidence>
<dbReference type="PANTHER" id="PTHR37984:SF5">
    <property type="entry name" value="PROTEIN NYNRIN-LIKE"/>
    <property type="match status" value="1"/>
</dbReference>
<reference evidence="4" key="1">
    <citation type="submission" date="2023-08" db="EMBL/GenBank/DDBJ databases">
        <title>A de novo genome assembly of Solanum verrucosum Schlechtendal, a Mexican diploid species geographically isolated from the other diploid A-genome species in potato relatives.</title>
        <authorList>
            <person name="Hosaka K."/>
        </authorList>
    </citation>
    <scope>NUCLEOTIDE SEQUENCE</scope>
    <source>
        <tissue evidence="4">Young leaves</tissue>
    </source>
</reference>
<dbReference type="Proteomes" id="UP001234989">
    <property type="component" value="Chromosome 5"/>
</dbReference>
<dbReference type="GO" id="GO:0008270">
    <property type="term" value="F:zinc ion binding"/>
    <property type="evidence" value="ECO:0007669"/>
    <property type="project" value="UniProtKB-KW"/>
</dbReference>
<dbReference type="GO" id="GO:0015074">
    <property type="term" value="P:DNA integration"/>
    <property type="evidence" value="ECO:0007669"/>
    <property type="project" value="InterPro"/>
</dbReference>
<proteinExistence type="predicted"/>
<organism evidence="4 5">
    <name type="scientific">Solanum verrucosum</name>
    <dbReference type="NCBI Taxonomy" id="315347"/>
    <lineage>
        <taxon>Eukaryota</taxon>
        <taxon>Viridiplantae</taxon>
        <taxon>Streptophyta</taxon>
        <taxon>Embryophyta</taxon>
        <taxon>Tracheophyta</taxon>
        <taxon>Spermatophyta</taxon>
        <taxon>Magnoliopsida</taxon>
        <taxon>eudicotyledons</taxon>
        <taxon>Gunneridae</taxon>
        <taxon>Pentapetalae</taxon>
        <taxon>asterids</taxon>
        <taxon>lamiids</taxon>
        <taxon>Solanales</taxon>
        <taxon>Solanaceae</taxon>
        <taxon>Solanoideae</taxon>
        <taxon>Solaneae</taxon>
        <taxon>Solanum</taxon>
    </lineage>
</organism>
<keyword evidence="5" id="KW-1185">Reference proteome</keyword>
<dbReference type="GO" id="GO:0003676">
    <property type="term" value="F:nucleic acid binding"/>
    <property type="evidence" value="ECO:0007669"/>
    <property type="project" value="InterPro"/>
</dbReference>
<dbReference type="SUPFAM" id="SSF56672">
    <property type="entry name" value="DNA/RNA polymerases"/>
    <property type="match status" value="1"/>
</dbReference>
<dbReference type="InterPro" id="IPR050951">
    <property type="entry name" value="Retrovirus_Pol_polyprotein"/>
</dbReference>
<keyword evidence="1" id="KW-0479">Metal-binding</keyword>
<dbReference type="Gene3D" id="3.30.420.10">
    <property type="entry name" value="Ribonuclease H-like superfamily/Ribonuclease H"/>
    <property type="match status" value="1"/>
</dbReference>
<name>A0AAF0QVX7_SOLVR</name>
<evidence type="ECO:0000313" key="4">
    <source>
        <dbReference type="EMBL" id="WMV30436.1"/>
    </source>
</evidence>
<feature type="domain" description="Integrase catalytic" evidence="3">
    <location>
        <begin position="277"/>
        <end position="448"/>
    </location>
</feature>
<accession>A0AAF0QVX7</accession>
<evidence type="ECO:0000313" key="5">
    <source>
        <dbReference type="Proteomes" id="UP001234989"/>
    </source>
</evidence>
<protein>
    <submittedName>
        <fullName evidence="4">Uncharacterized protein</fullName>
    </submittedName>
</protein>
<dbReference type="InterPro" id="IPR056924">
    <property type="entry name" value="SH3_Tf2-1"/>
</dbReference>
<dbReference type="InterPro" id="IPR043502">
    <property type="entry name" value="DNA/RNA_pol_sf"/>
</dbReference>
<keyword evidence="1" id="KW-0862">Zinc</keyword>
<dbReference type="PROSITE" id="PS50994">
    <property type="entry name" value="INTEGRASE"/>
    <property type="match status" value="1"/>
</dbReference>
<dbReference type="InterPro" id="IPR036397">
    <property type="entry name" value="RNaseH_sf"/>
</dbReference>
<dbReference type="SUPFAM" id="SSF53098">
    <property type="entry name" value="Ribonuclease H-like"/>
    <property type="match status" value="1"/>
</dbReference>
<sequence length="549" mass="62987">MNPNVGTAITRVRDFTRMNPPDFHGSKAEKDPQEFSDEVYKVLMIMGVTLVEKVEFVGYQFKGVAQVWARMSKFVSSVSDIVVKECCTVMLIYDMDISHHMFHSQHIEEEKHKERFREAKRSKIGDGNFSHLKSDGHGRAKFRQSFSDVRCGKKHGGRCLTGMDGCFGCGKSGHKIRDCPSLAAKGRECKISLPSGSGSSSSKQNRFYALPTHHGKEESPDVVTGMLKVFQLDVYVLLNPGATFYFVTPFVAMRDMDFENPIFELVPIVNEFLEVFPDDLPELKESKEQLKDLLDEGFIRPSISPWDAPVLFVKKKDSSLRMLIDYRQLNKVSYSAEDYSKLYLREMVRLYGVSLSIISDRGTQFISQFWKSFQKSLGTRVKISMVFHLQTDGQAERTIQPLEDMLRSCVIDFKVNWDDHLPLIEFAYHNSYHSSIGITPFEALCGRRCRSPIEKGLKWLKVVKGLIPMRKRDLEFDVHDWVYLKISSMKGVMRVGKKGKLSPRYVGMYQILRRICKVAYKLDLPYDLASVHPIFYVSLLKKCVAIRHL</sequence>
<dbReference type="Gene3D" id="4.10.60.10">
    <property type="entry name" value="Zinc finger, CCHC-type"/>
    <property type="match status" value="1"/>
</dbReference>
<dbReference type="EMBL" id="CP133616">
    <property type="protein sequence ID" value="WMV30436.1"/>
    <property type="molecule type" value="Genomic_DNA"/>
</dbReference>
<dbReference type="AlphaFoldDB" id="A0AAF0QVX7"/>
<gene>
    <name evidence="4" type="ORF">MTR67_023821</name>
</gene>
<dbReference type="InterPro" id="IPR012337">
    <property type="entry name" value="RNaseH-like_sf"/>
</dbReference>
<dbReference type="PROSITE" id="PS50158">
    <property type="entry name" value="ZF_CCHC"/>
    <property type="match status" value="1"/>
</dbReference>
<dbReference type="InterPro" id="IPR001584">
    <property type="entry name" value="Integrase_cat-core"/>
</dbReference>